<keyword evidence="6" id="KW-0276">Fatty acid metabolism</keyword>
<evidence type="ECO:0000256" key="1">
    <source>
        <dbReference type="ARBA" id="ARBA00001974"/>
    </source>
</evidence>
<dbReference type="InterPro" id="IPR011009">
    <property type="entry name" value="Kinase-like_dom_sf"/>
</dbReference>
<dbReference type="PROSITE" id="PS00109">
    <property type="entry name" value="PROTEIN_KINASE_TYR"/>
    <property type="match status" value="1"/>
</dbReference>
<dbReference type="InterPro" id="IPR009075">
    <property type="entry name" value="AcylCo_DH/oxidase_C"/>
</dbReference>
<dbReference type="OrthoDB" id="434771at2759"/>
<gene>
    <name evidence="11" type="ORF">Bca52824_068028</name>
</gene>
<dbReference type="InterPro" id="IPR009100">
    <property type="entry name" value="AcylCoA_DH/oxidase_NM_dom_sf"/>
</dbReference>
<keyword evidence="8" id="KW-0576">Peroxisome</keyword>
<dbReference type="SUPFAM" id="SSF47203">
    <property type="entry name" value="Acyl-CoA dehydrogenase C-terminal domain-like"/>
    <property type="match status" value="1"/>
</dbReference>
<evidence type="ECO:0000256" key="7">
    <source>
        <dbReference type="ARBA" id="ARBA00023002"/>
    </source>
</evidence>
<dbReference type="InterPro" id="IPR050741">
    <property type="entry name" value="Acyl-CoA_dehydrogenase"/>
</dbReference>
<keyword evidence="12" id="KW-1185">Reference proteome</keyword>
<dbReference type="InterPro" id="IPR008266">
    <property type="entry name" value="Tyr_kinase_AS"/>
</dbReference>
<keyword evidence="6" id="KW-0443">Lipid metabolism</keyword>
<keyword evidence="7" id="KW-0560">Oxidoreductase</keyword>
<comment type="cofactor">
    <cofactor evidence="1">
        <name>FAD</name>
        <dbReference type="ChEBI" id="CHEBI:57692"/>
    </cofactor>
</comment>
<comment type="similarity">
    <text evidence="3">Belongs to the acyl-CoA dehydrogenase family.</text>
</comment>
<organism evidence="11 12">
    <name type="scientific">Brassica carinata</name>
    <name type="common">Ethiopian mustard</name>
    <name type="synonym">Abyssinian cabbage</name>
    <dbReference type="NCBI Taxonomy" id="52824"/>
    <lineage>
        <taxon>Eukaryota</taxon>
        <taxon>Viridiplantae</taxon>
        <taxon>Streptophyta</taxon>
        <taxon>Embryophyta</taxon>
        <taxon>Tracheophyta</taxon>
        <taxon>Spermatophyta</taxon>
        <taxon>Magnoliopsida</taxon>
        <taxon>eudicotyledons</taxon>
        <taxon>Gunneridae</taxon>
        <taxon>Pentapetalae</taxon>
        <taxon>rosids</taxon>
        <taxon>malvids</taxon>
        <taxon>Brassicales</taxon>
        <taxon>Brassicaceae</taxon>
        <taxon>Brassiceae</taxon>
        <taxon>Brassica</taxon>
    </lineage>
</organism>
<dbReference type="GO" id="GO:0004672">
    <property type="term" value="F:protein kinase activity"/>
    <property type="evidence" value="ECO:0007669"/>
    <property type="project" value="InterPro"/>
</dbReference>
<dbReference type="Pfam" id="PF01636">
    <property type="entry name" value="APH"/>
    <property type="match status" value="1"/>
</dbReference>
<dbReference type="InterPro" id="IPR037069">
    <property type="entry name" value="AcylCoA_DH/ox_N_sf"/>
</dbReference>
<dbReference type="Proteomes" id="UP000886595">
    <property type="component" value="Unassembled WGS sequence"/>
</dbReference>
<dbReference type="InterPro" id="IPR002575">
    <property type="entry name" value="Aminoglycoside_PTrfase"/>
</dbReference>
<keyword evidence="5" id="KW-0274">FAD</keyword>
<dbReference type="GO" id="GO:0033539">
    <property type="term" value="P:fatty acid beta-oxidation using acyl-CoA dehydrogenase"/>
    <property type="evidence" value="ECO:0007669"/>
    <property type="project" value="TreeGrafter"/>
</dbReference>
<evidence type="ECO:0000256" key="2">
    <source>
        <dbReference type="ARBA" id="ARBA00004275"/>
    </source>
</evidence>
<name>A0A8X7QNG6_BRACI</name>
<evidence type="ECO:0000313" key="12">
    <source>
        <dbReference type="Proteomes" id="UP000886595"/>
    </source>
</evidence>
<accession>A0A8X7QNG6</accession>
<dbReference type="PANTHER" id="PTHR48083:SF13">
    <property type="entry name" value="ACYL-COA DEHYDROGENASE FAMILY MEMBER 11"/>
    <property type="match status" value="1"/>
</dbReference>
<dbReference type="Pfam" id="PF00441">
    <property type="entry name" value="Acyl-CoA_dh_1"/>
    <property type="match status" value="1"/>
</dbReference>
<dbReference type="InterPro" id="IPR036250">
    <property type="entry name" value="AcylCo_DH-like_C"/>
</dbReference>
<dbReference type="Gene3D" id="3.90.1200.10">
    <property type="match status" value="1"/>
</dbReference>
<proteinExistence type="inferred from homology"/>
<comment type="caution">
    <text evidence="11">The sequence shown here is derived from an EMBL/GenBank/DDBJ whole genome shotgun (WGS) entry which is preliminary data.</text>
</comment>
<sequence>MFELVDWLRKSIPAEDSTGATSGLVHGDFRIDNLVFHPYEDRVIGILDWELSTLGNQMCDVAYSCMHYIVNVQLDKEHVSEGLETTGLPEGILSMPEFLLEYCSALGKPWPAENWKFYVAFSLFRAASIYTGVYNRWLMGNASAGERARNTGVQANELVECALGYIARENVLPAHPPSVKRDVSPSYESLVDASGRFVPNRKVLELRQRLIQRSSIKLKSGQVELIHSLRVCLWSSWFLQVDSAARARRELAAIENKHDSSGRSFDQLFGEGLTNLEYGYLCEIMGRSVWAPQVFNCGAPDTGNMEVILRYGNKEQISEWLIPLLEGIQVTEPRPFYRKIRPWKIAPLHETNRCSRAWNGANGSKALSRKTFGMFIAQHGSFVSDLAKLRVELEGTRLLVLEAADHLDKFGNKKARGILAMAKVAAPNMALKVLDTAIQVHGAAGVCSDTVLAHLWATARTLRIADGPDEVHLGTIGKLELQRASKL</sequence>
<keyword evidence="4" id="KW-0285">Flavoprotein</keyword>
<dbReference type="EMBL" id="JAAMPC010000013">
    <property type="protein sequence ID" value="KAG2273473.1"/>
    <property type="molecule type" value="Genomic_DNA"/>
</dbReference>
<comment type="subcellular location">
    <subcellularLocation>
        <location evidence="2">Peroxisome</location>
    </subcellularLocation>
</comment>
<dbReference type="GO" id="GO:0005777">
    <property type="term" value="C:peroxisome"/>
    <property type="evidence" value="ECO:0007669"/>
    <property type="project" value="UniProtKB-SubCell"/>
</dbReference>
<dbReference type="PANTHER" id="PTHR48083">
    <property type="entry name" value="MEDIUM-CHAIN SPECIFIC ACYL-COA DEHYDROGENASE, MITOCHONDRIAL-RELATED"/>
    <property type="match status" value="1"/>
</dbReference>
<evidence type="ECO:0000256" key="6">
    <source>
        <dbReference type="ARBA" id="ARBA00022832"/>
    </source>
</evidence>
<evidence type="ECO:0000259" key="10">
    <source>
        <dbReference type="Pfam" id="PF01636"/>
    </source>
</evidence>
<evidence type="ECO:0008006" key="13">
    <source>
        <dbReference type="Google" id="ProtNLM"/>
    </source>
</evidence>
<dbReference type="GO" id="GO:0003995">
    <property type="term" value="F:acyl-CoA dehydrogenase activity"/>
    <property type="evidence" value="ECO:0007669"/>
    <property type="project" value="TreeGrafter"/>
</dbReference>
<evidence type="ECO:0000256" key="8">
    <source>
        <dbReference type="ARBA" id="ARBA00023140"/>
    </source>
</evidence>
<reference evidence="11 12" key="1">
    <citation type="submission" date="2020-02" db="EMBL/GenBank/DDBJ databases">
        <authorList>
            <person name="Ma Q."/>
            <person name="Huang Y."/>
            <person name="Song X."/>
            <person name="Pei D."/>
        </authorList>
    </citation>
    <scope>NUCLEOTIDE SEQUENCE [LARGE SCALE GENOMIC DNA]</scope>
    <source>
        <strain evidence="11">Sxm20200214</strain>
        <tissue evidence="11">Leaf</tissue>
    </source>
</reference>
<evidence type="ECO:0000313" key="11">
    <source>
        <dbReference type="EMBL" id="KAG2273473.1"/>
    </source>
</evidence>
<dbReference type="SUPFAM" id="SSF56645">
    <property type="entry name" value="Acyl-CoA dehydrogenase NM domain-like"/>
    <property type="match status" value="1"/>
</dbReference>
<protein>
    <recommendedName>
        <fullName evidence="13">Acyl-CoA dehydrogenase</fullName>
    </recommendedName>
</protein>
<dbReference type="Gene3D" id="1.10.540.10">
    <property type="entry name" value="Acyl-CoA dehydrogenase/oxidase, N-terminal domain"/>
    <property type="match status" value="1"/>
</dbReference>
<evidence type="ECO:0000259" key="9">
    <source>
        <dbReference type="Pfam" id="PF00441"/>
    </source>
</evidence>
<evidence type="ECO:0000256" key="4">
    <source>
        <dbReference type="ARBA" id="ARBA00022630"/>
    </source>
</evidence>
<evidence type="ECO:0000256" key="3">
    <source>
        <dbReference type="ARBA" id="ARBA00009347"/>
    </source>
</evidence>
<dbReference type="SUPFAM" id="SSF56112">
    <property type="entry name" value="Protein kinase-like (PK-like)"/>
    <property type="match status" value="1"/>
</dbReference>
<dbReference type="GO" id="GO:0050660">
    <property type="term" value="F:flavin adenine dinucleotide binding"/>
    <property type="evidence" value="ECO:0007669"/>
    <property type="project" value="InterPro"/>
</dbReference>
<evidence type="ECO:0000256" key="5">
    <source>
        <dbReference type="ARBA" id="ARBA00022827"/>
    </source>
</evidence>
<feature type="domain" description="Aminoglycoside phosphotransferase" evidence="10">
    <location>
        <begin position="4"/>
        <end position="68"/>
    </location>
</feature>
<dbReference type="Gene3D" id="1.20.140.10">
    <property type="entry name" value="Butyryl-CoA Dehydrogenase, subunit A, domain 3"/>
    <property type="match status" value="1"/>
</dbReference>
<dbReference type="AlphaFoldDB" id="A0A8X7QNG6"/>
<feature type="domain" description="Acyl-CoA dehydrogenase/oxidase C-terminal" evidence="9">
    <location>
        <begin position="366"/>
        <end position="478"/>
    </location>
</feature>